<dbReference type="EMBL" id="JAGIZQ010000003">
    <property type="protein sequence ID" value="KAH6635842.1"/>
    <property type="molecule type" value="Genomic_DNA"/>
</dbReference>
<keyword evidence="2" id="KW-1185">Reference proteome</keyword>
<name>A0ACB7PC03_9PEZI</name>
<organism evidence="1 2">
    <name type="scientific">Chaetomium tenue</name>
    <dbReference type="NCBI Taxonomy" id="1854479"/>
    <lineage>
        <taxon>Eukaryota</taxon>
        <taxon>Fungi</taxon>
        <taxon>Dikarya</taxon>
        <taxon>Ascomycota</taxon>
        <taxon>Pezizomycotina</taxon>
        <taxon>Sordariomycetes</taxon>
        <taxon>Sordariomycetidae</taxon>
        <taxon>Sordariales</taxon>
        <taxon>Chaetomiaceae</taxon>
        <taxon>Chaetomium</taxon>
    </lineage>
</organism>
<proteinExistence type="predicted"/>
<protein>
    <submittedName>
        <fullName evidence="1">Uncharacterized protein</fullName>
    </submittedName>
</protein>
<reference evidence="1 2" key="1">
    <citation type="journal article" date="2021" name="Nat. Commun.">
        <title>Genetic determinants of endophytism in the Arabidopsis root mycobiome.</title>
        <authorList>
            <person name="Mesny F."/>
            <person name="Miyauchi S."/>
            <person name="Thiergart T."/>
            <person name="Pickel B."/>
            <person name="Atanasova L."/>
            <person name="Karlsson M."/>
            <person name="Huettel B."/>
            <person name="Barry K.W."/>
            <person name="Haridas S."/>
            <person name="Chen C."/>
            <person name="Bauer D."/>
            <person name="Andreopoulos W."/>
            <person name="Pangilinan J."/>
            <person name="LaButti K."/>
            <person name="Riley R."/>
            <person name="Lipzen A."/>
            <person name="Clum A."/>
            <person name="Drula E."/>
            <person name="Henrissat B."/>
            <person name="Kohler A."/>
            <person name="Grigoriev I.V."/>
            <person name="Martin F.M."/>
            <person name="Hacquard S."/>
        </authorList>
    </citation>
    <scope>NUCLEOTIDE SEQUENCE [LARGE SCALE GENOMIC DNA]</scope>
    <source>
        <strain evidence="1 2">MPI-SDFR-AT-0079</strain>
    </source>
</reference>
<evidence type="ECO:0000313" key="2">
    <source>
        <dbReference type="Proteomes" id="UP000724584"/>
    </source>
</evidence>
<evidence type="ECO:0000313" key="1">
    <source>
        <dbReference type="EMBL" id="KAH6635842.1"/>
    </source>
</evidence>
<dbReference type="Proteomes" id="UP000724584">
    <property type="component" value="Unassembled WGS sequence"/>
</dbReference>
<accession>A0ACB7PC03</accession>
<sequence length="374" mass="42856">MARWRSAVVIEKWSDSDLQVTRLRLKTQRPVAAFPGSYFYLYLPDSYFRYSLLRSSAVMMLWSDVEQTVTGKTTDFHILGELSRTSDYIHARFLGILVPLQQVPPVGISVTYGQELQLHRYETVILTAKGVGIVSVLPMALHLAARKAYDVSIRSRSNQGEDPTVVLAAPPAAASVFRDVTRRIDLLWRLEYNDQDKWVADQLKALQKLDPMGLMLLVWCIYPKPRTSDPPTGKQPITYNPPFEEEPNWVAVYPEKDQSLADAEAPYSFEKALSHEVLMPGKCIVVACGDRAFTDKRRASVIRNTSRDWPIEFVEAEYRPRYNEHRPAHGRGRPRHGEDQTRHTSRVVLTRLRRRDRPADRIHSWSSTAPLQMV</sequence>
<gene>
    <name evidence="1" type="ORF">F5144DRAFT_487270</name>
</gene>
<comment type="caution">
    <text evidence="1">The sequence shown here is derived from an EMBL/GenBank/DDBJ whole genome shotgun (WGS) entry which is preliminary data.</text>
</comment>